<evidence type="ECO:0000313" key="3">
    <source>
        <dbReference type="EMBL" id="MDN3568721.1"/>
    </source>
</evidence>
<gene>
    <name evidence="3" type="ORF">QWZ14_30465</name>
</gene>
<feature type="region of interest" description="Disordered" evidence="1">
    <location>
        <begin position="406"/>
        <end position="458"/>
    </location>
</feature>
<evidence type="ECO:0000259" key="2">
    <source>
        <dbReference type="Pfam" id="PF12696"/>
    </source>
</evidence>
<proteinExistence type="predicted"/>
<dbReference type="Pfam" id="PF12696">
    <property type="entry name" value="TraG-D_C"/>
    <property type="match status" value="1"/>
</dbReference>
<dbReference type="Proteomes" id="UP001529369">
    <property type="component" value="Unassembled WGS sequence"/>
</dbReference>
<dbReference type="InterPro" id="IPR032689">
    <property type="entry name" value="TraG-D_C"/>
</dbReference>
<feature type="compositionally biased region" description="Polar residues" evidence="1">
    <location>
        <begin position="428"/>
        <end position="441"/>
    </location>
</feature>
<dbReference type="InterPro" id="IPR027417">
    <property type="entry name" value="P-loop_NTPase"/>
</dbReference>
<sequence>MASPFHASLDTPLLDFDGQVWDTRAFCEAVCIQGAPGSGKSSASARYLRNAALKAGFGAVYLCAKLEEAGLLKAEIEAAGRASDIVVIDATAQERFNILDFAAAELGGEGFENNIVEVMRRMSEAARVASDKSASDGGENTYFVDNAMKWLTNAFPLLLVAEGSIRLSDLNQFIATLPNNKEELKSADWQRSYCAQVHMKVAQKSKENSEAGRYALRVINDHGIFFLTEVPNLDNRPRSSIASTLTALIYPFLTGKLNELFCKDTTITPMACRDGKLIILDLPTVRYGAMGAVAQSLFKYLFGVAMQNRPITPETRPVMLYIDECQNFLSSYDGDLLAMARSAKVCPVFITQDQPTFYAKMGEKDADSLLGKFGTRIWHANLSYPTNLAASELISKIEMFHFGETTSTTETTGGGGSQQEGHGGSSGNTSKTNTRGQSSSGYKDFEIPPDHFATKLRTGTKENNYKVDAIVVRGNRNWKRTGRHWIQAEFSQR</sequence>
<protein>
    <submittedName>
        <fullName evidence="3">TraM recognition domain-containing protein</fullName>
    </submittedName>
</protein>
<dbReference type="SUPFAM" id="SSF52540">
    <property type="entry name" value="P-loop containing nucleoside triphosphate hydrolases"/>
    <property type="match status" value="1"/>
</dbReference>
<dbReference type="CDD" id="cd01127">
    <property type="entry name" value="TrwB_TraG_TraD_VirD4"/>
    <property type="match status" value="1"/>
</dbReference>
<reference evidence="4" key="1">
    <citation type="journal article" date="2019" name="Int. J. Syst. Evol. Microbiol.">
        <title>The Global Catalogue of Microorganisms (GCM) 10K type strain sequencing project: providing services to taxonomists for standard genome sequencing and annotation.</title>
        <authorList>
            <consortium name="The Broad Institute Genomics Platform"/>
            <consortium name="The Broad Institute Genome Sequencing Center for Infectious Disease"/>
            <person name="Wu L."/>
            <person name="Ma J."/>
        </authorList>
    </citation>
    <scope>NUCLEOTIDE SEQUENCE [LARGE SCALE GENOMIC DNA]</scope>
    <source>
        <strain evidence="4">CECT 7131</strain>
    </source>
</reference>
<keyword evidence="4" id="KW-1185">Reference proteome</keyword>
<feature type="compositionally biased region" description="Gly residues" evidence="1">
    <location>
        <begin position="412"/>
        <end position="426"/>
    </location>
</feature>
<evidence type="ECO:0000256" key="1">
    <source>
        <dbReference type="SAM" id="MobiDB-lite"/>
    </source>
</evidence>
<evidence type="ECO:0000313" key="4">
    <source>
        <dbReference type="Proteomes" id="UP001529369"/>
    </source>
</evidence>
<organism evidence="3 4">
    <name type="scientific">Paeniroseomonas aquatica</name>
    <dbReference type="NCBI Taxonomy" id="373043"/>
    <lineage>
        <taxon>Bacteria</taxon>
        <taxon>Pseudomonadati</taxon>
        <taxon>Pseudomonadota</taxon>
        <taxon>Alphaproteobacteria</taxon>
        <taxon>Acetobacterales</taxon>
        <taxon>Acetobacteraceae</taxon>
        <taxon>Paeniroseomonas</taxon>
    </lineage>
</organism>
<dbReference type="EMBL" id="JAUFPN010000302">
    <property type="protein sequence ID" value="MDN3568721.1"/>
    <property type="molecule type" value="Genomic_DNA"/>
</dbReference>
<accession>A0ABT8AGQ9</accession>
<comment type="caution">
    <text evidence="3">The sequence shown here is derived from an EMBL/GenBank/DDBJ whole genome shotgun (WGS) entry which is preliminary data.</text>
</comment>
<feature type="compositionally biased region" description="Basic and acidic residues" evidence="1">
    <location>
        <begin position="443"/>
        <end position="458"/>
    </location>
</feature>
<name>A0ABT8AGQ9_9PROT</name>
<dbReference type="RefSeq" id="WP_290320835.1">
    <property type="nucleotide sequence ID" value="NZ_JAUFPN010000302.1"/>
</dbReference>
<dbReference type="Gene3D" id="3.40.50.300">
    <property type="entry name" value="P-loop containing nucleotide triphosphate hydrolases"/>
    <property type="match status" value="1"/>
</dbReference>
<feature type="domain" description="TraD/TraG TraM recognition site" evidence="2">
    <location>
        <begin position="317"/>
        <end position="431"/>
    </location>
</feature>